<evidence type="ECO:0000313" key="2">
    <source>
        <dbReference type="Proteomes" id="UP001215280"/>
    </source>
</evidence>
<evidence type="ECO:0000313" key="1">
    <source>
        <dbReference type="EMBL" id="KAJ7741786.1"/>
    </source>
</evidence>
<protein>
    <submittedName>
        <fullName evidence="1">Uncharacterized protein</fullName>
    </submittedName>
</protein>
<dbReference type="Proteomes" id="UP001215280">
    <property type="component" value="Unassembled WGS sequence"/>
</dbReference>
<comment type="caution">
    <text evidence="1">The sequence shown here is derived from an EMBL/GenBank/DDBJ whole genome shotgun (WGS) entry which is preliminary data.</text>
</comment>
<accession>A0AAD7IHK6</accession>
<sequence length="81" mass="9472">MTASVPYIWNEAPREDPESKMPRYRRRSVVLMETQELHPPILPLTPVRACKALLRKAKNLVPWSRRASTPLPLPINPNRYR</sequence>
<reference evidence="1" key="1">
    <citation type="submission" date="2023-03" db="EMBL/GenBank/DDBJ databases">
        <title>Massive genome expansion in bonnet fungi (Mycena s.s.) driven by repeated elements and novel gene families across ecological guilds.</title>
        <authorList>
            <consortium name="Lawrence Berkeley National Laboratory"/>
            <person name="Harder C.B."/>
            <person name="Miyauchi S."/>
            <person name="Viragh M."/>
            <person name="Kuo A."/>
            <person name="Thoen E."/>
            <person name="Andreopoulos B."/>
            <person name="Lu D."/>
            <person name="Skrede I."/>
            <person name="Drula E."/>
            <person name="Henrissat B."/>
            <person name="Morin E."/>
            <person name="Kohler A."/>
            <person name="Barry K."/>
            <person name="LaButti K."/>
            <person name="Morin E."/>
            <person name="Salamov A."/>
            <person name="Lipzen A."/>
            <person name="Mereny Z."/>
            <person name="Hegedus B."/>
            <person name="Baldrian P."/>
            <person name="Stursova M."/>
            <person name="Weitz H."/>
            <person name="Taylor A."/>
            <person name="Grigoriev I.V."/>
            <person name="Nagy L.G."/>
            <person name="Martin F."/>
            <person name="Kauserud H."/>
        </authorList>
    </citation>
    <scope>NUCLEOTIDE SEQUENCE</scope>
    <source>
        <strain evidence="1">CBHHK188m</strain>
    </source>
</reference>
<organism evidence="1 2">
    <name type="scientific">Mycena maculata</name>
    <dbReference type="NCBI Taxonomy" id="230809"/>
    <lineage>
        <taxon>Eukaryota</taxon>
        <taxon>Fungi</taxon>
        <taxon>Dikarya</taxon>
        <taxon>Basidiomycota</taxon>
        <taxon>Agaricomycotina</taxon>
        <taxon>Agaricomycetes</taxon>
        <taxon>Agaricomycetidae</taxon>
        <taxon>Agaricales</taxon>
        <taxon>Marasmiineae</taxon>
        <taxon>Mycenaceae</taxon>
        <taxon>Mycena</taxon>
    </lineage>
</organism>
<dbReference type="EMBL" id="JARJLG010000121">
    <property type="protein sequence ID" value="KAJ7741786.1"/>
    <property type="molecule type" value="Genomic_DNA"/>
</dbReference>
<proteinExistence type="predicted"/>
<name>A0AAD7IHK6_9AGAR</name>
<gene>
    <name evidence="1" type="ORF">DFH07DRAFT_964837</name>
</gene>
<dbReference type="AlphaFoldDB" id="A0AAD7IHK6"/>
<keyword evidence="2" id="KW-1185">Reference proteome</keyword>